<protein>
    <recommendedName>
        <fullName evidence="2">Serine aminopeptidase S33 domain-containing protein</fullName>
    </recommendedName>
</protein>
<feature type="transmembrane region" description="Helical" evidence="1">
    <location>
        <begin position="12"/>
        <end position="34"/>
    </location>
</feature>
<evidence type="ECO:0000259" key="2">
    <source>
        <dbReference type="Pfam" id="PF12146"/>
    </source>
</evidence>
<dbReference type="RefSeq" id="WP_229740244.1">
    <property type="nucleotide sequence ID" value="NZ_BMNE01000009.1"/>
</dbReference>
<evidence type="ECO:0000313" key="3">
    <source>
        <dbReference type="EMBL" id="GGN95702.1"/>
    </source>
</evidence>
<keyword evidence="1" id="KW-1133">Transmembrane helix</keyword>
<proteinExistence type="predicted"/>
<dbReference type="Gene3D" id="3.40.50.1820">
    <property type="entry name" value="alpha/beta hydrolase"/>
    <property type="match status" value="1"/>
</dbReference>
<dbReference type="Pfam" id="PF12146">
    <property type="entry name" value="Hydrolase_4"/>
    <property type="match status" value="1"/>
</dbReference>
<comment type="caution">
    <text evidence="3">The sequence shown here is derived from an EMBL/GenBank/DDBJ whole genome shotgun (WGS) entry which is preliminary data.</text>
</comment>
<keyword evidence="4" id="KW-1185">Reference proteome</keyword>
<evidence type="ECO:0000256" key="1">
    <source>
        <dbReference type="SAM" id="Phobius"/>
    </source>
</evidence>
<feature type="transmembrane region" description="Helical" evidence="1">
    <location>
        <begin position="128"/>
        <end position="149"/>
    </location>
</feature>
<evidence type="ECO:0000313" key="4">
    <source>
        <dbReference type="Proteomes" id="UP000658127"/>
    </source>
</evidence>
<dbReference type="InterPro" id="IPR029058">
    <property type="entry name" value="AB_hydrolase_fold"/>
</dbReference>
<dbReference type="SUPFAM" id="SSF53474">
    <property type="entry name" value="alpha/beta-Hydrolases"/>
    <property type="match status" value="1"/>
</dbReference>
<reference evidence="4" key="1">
    <citation type="journal article" date="2019" name="Int. J. Syst. Evol. Microbiol.">
        <title>The Global Catalogue of Microorganisms (GCM) 10K type strain sequencing project: providing services to taxonomists for standard genome sequencing and annotation.</title>
        <authorList>
            <consortium name="The Broad Institute Genomics Platform"/>
            <consortium name="The Broad Institute Genome Sequencing Center for Infectious Disease"/>
            <person name="Wu L."/>
            <person name="Ma J."/>
        </authorList>
    </citation>
    <scope>NUCLEOTIDE SEQUENCE [LARGE SCALE GENOMIC DNA]</scope>
    <source>
        <strain evidence="4">CGMCC 4.7329</strain>
    </source>
</reference>
<dbReference type="EMBL" id="BMNE01000009">
    <property type="protein sequence ID" value="GGN95702.1"/>
    <property type="molecule type" value="Genomic_DNA"/>
</dbReference>
<feature type="domain" description="Serine aminopeptidase S33" evidence="2">
    <location>
        <begin position="13"/>
        <end position="147"/>
    </location>
</feature>
<sequence length="264" mass="28609">MTRSSDQPADSPLVLIAPAMAIGSRFYAPLVAAFTDRGWSARALPRRGFEKGEAPASRGNDWSYQDEIDGIAQAVAEARKQAPERPVIVLGHSLGAQLAAGHELGHPGADGLVTVGGSLPYHRHFPNFGLPVAVMALLVPLLTSVFGHLPKPAFGAPGARTMMREWAKMVLTGRTPYPAPEAIATPALVISLEDDALAPRRAIDAFARDLFAPGQVTRWDYRTADVPAGASNDHIWWVRNPGPVVDRVVDWWQEVYLPAELYPR</sequence>
<dbReference type="InterPro" id="IPR022742">
    <property type="entry name" value="Hydrolase_4"/>
</dbReference>
<name>A0ABQ2KXD4_9NOCA</name>
<organism evidence="3 4">
    <name type="scientific">Nocardia rhizosphaerihabitans</name>
    <dbReference type="NCBI Taxonomy" id="1691570"/>
    <lineage>
        <taxon>Bacteria</taxon>
        <taxon>Bacillati</taxon>
        <taxon>Actinomycetota</taxon>
        <taxon>Actinomycetes</taxon>
        <taxon>Mycobacteriales</taxon>
        <taxon>Nocardiaceae</taxon>
        <taxon>Nocardia</taxon>
    </lineage>
</organism>
<keyword evidence="1" id="KW-0812">Transmembrane</keyword>
<gene>
    <name evidence="3" type="ORF">GCM10011610_60000</name>
</gene>
<accession>A0ABQ2KXD4</accession>
<keyword evidence="1" id="KW-0472">Membrane</keyword>
<dbReference type="Proteomes" id="UP000658127">
    <property type="component" value="Unassembled WGS sequence"/>
</dbReference>